<feature type="transmembrane region" description="Helical" evidence="2">
    <location>
        <begin position="185"/>
        <end position="204"/>
    </location>
</feature>
<feature type="transmembrane region" description="Helical" evidence="2">
    <location>
        <begin position="337"/>
        <end position="361"/>
    </location>
</feature>
<dbReference type="Pfam" id="PF10011">
    <property type="entry name" value="DUF2254"/>
    <property type="match status" value="1"/>
</dbReference>
<feature type="transmembrane region" description="Helical" evidence="2">
    <location>
        <begin position="88"/>
        <end position="109"/>
    </location>
</feature>
<sequence>MARWFDQTIVDEGRLPLFFLLVAFVITFLFIRFSVRMIRAEVSWWPGNVTPGGVHVHHVFFGMVLMLLSGFGFFVVDPFRTPVADCILAALFGIGAALVLDEFALLLHLRDVYWSEEGRTSIDAVFVAIAIGLLFLMGVHPLASDDVVGGFRDAADNSTRIGLVIAVAINVALAIITLLKGKVWTGLIGLFFPFLLLFTAIRVARPRSPWARWRYGERPRKQQKALDREMRYREPIVRAKIVVQEAVAGRFGLPEQPAAAPREPRVEPVAARRRPGRLITAVRWRRTRRELKREPPWRLPTLMVSAAIVGGLIAVSLDDSFATYVLDAGTTATLLGVIAGAMATLTGLVFTAVTLAMQFGASQISIRVIPMLQQDRVMRGSVGLFLSTFAFTVIVAVDLTAVSDGSDAPAVSTSIAIALTLASAFMFIMLIGKVGSILNSTQLLRWIESQGRLAVVRQYPDHQPTIAGAAISGSATLIDDPRPVSMTVTLRDAPSQGRVLLAINLDRIQRLADRWDVRVDLLVGVGDYVPHHADVFEIVGDHRDVRSQQLLSCLLFGDSHGPSVSPAAALQAISDVALKALSPSVNDPSRAVQAIDHAGDLLLMLAPRVAAEEQHSTLTLIGGYRRTWGDYVGIATDQVRHFGRGSIQVQRRLRALYETLGEQCTDEQQTALQERLAALDAQVDIDWTTPIDRRLAHAADRQGYGSEEGRVRQRRLRINTTTQSQAPADPAAR</sequence>
<dbReference type="InterPro" id="IPR018723">
    <property type="entry name" value="DUF2254_membrane"/>
</dbReference>
<keyword evidence="2" id="KW-0472">Membrane</keyword>
<protein>
    <submittedName>
        <fullName evidence="3">DUF2254 domain-containing protein</fullName>
    </submittedName>
</protein>
<dbReference type="EMBL" id="WMBR01000002">
    <property type="protein sequence ID" value="MXP21469.1"/>
    <property type="molecule type" value="Genomic_DNA"/>
</dbReference>
<proteinExistence type="predicted"/>
<keyword evidence="2" id="KW-0812">Transmembrane</keyword>
<comment type="caution">
    <text evidence="3">The sequence shown here is derived from an EMBL/GenBank/DDBJ whole genome shotgun (WGS) entry which is preliminary data.</text>
</comment>
<evidence type="ECO:0000313" key="3">
    <source>
        <dbReference type="EMBL" id="MXP21469.1"/>
    </source>
</evidence>
<dbReference type="AlphaFoldDB" id="A0A6L7GNF4"/>
<keyword evidence="4" id="KW-1185">Reference proteome</keyword>
<organism evidence="3 4">
    <name type="scientific">Gordonia mangrovi</name>
    <dbReference type="NCBI Taxonomy" id="2665643"/>
    <lineage>
        <taxon>Bacteria</taxon>
        <taxon>Bacillati</taxon>
        <taxon>Actinomycetota</taxon>
        <taxon>Actinomycetes</taxon>
        <taxon>Mycobacteriales</taxon>
        <taxon>Gordoniaceae</taxon>
        <taxon>Gordonia</taxon>
    </lineage>
</organism>
<feature type="transmembrane region" description="Helical" evidence="2">
    <location>
        <begin position="161"/>
        <end position="179"/>
    </location>
</feature>
<dbReference type="Proteomes" id="UP000475545">
    <property type="component" value="Unassembled WGS sequence"/>
</dbReference>
<feature type="transmembrane region" description="Helical" evidence="2">
    <location>
        <begin position="408"/>
        <end position="431"/>
    </location>
</feature>
<evidence type="ECO:0000256" key="2">
    <source>
        <dbReference type="SAM" id="Phobius"/>
    </source>
</evidence>
<feature type="transmembrane region" description="Helical" evidence="2">
    <location>
        <begin position="55"/>
        <end position="76"/>
    </location>
</feature>
<evidence type="ECO:0000256" key="1">
    <source>
        <dbReference type="SAM" id="MobiDB-lite"/>
    </source>
</evidence>
<evidence type="ECO:0000313" key="4">
    <source>
        <dbReference type="Proteomes" id="UP000475545"/>
    </source>
</evidence>
<feature type="region of interest" description="Disordered" evidence="1">
    <location>
        <begin position="700"/>
        <end position="733"/>
    </location>
</feature>
<feature type="transmembrane region" description="Helical" evidence="2">
    <location>
        <begin position="15"/>
        <end position="35"/>
    </location>
</feature>
<name>A0A6L7GNF4_9ACTN</name>
<feature type="transmembrane region" description="Helical" evidence="2">
    <location>
        <begin position="382"/>
        <end position="402"/>
    </location>
</feature>
<dbReference type="RefSeq" id="WP_160901659.1">
    <property type="nucleotide sequence ID" value="NZ_CP102850.1"/>
</dbReference>
<reference evidence="3 4" key="1">
    <citation type="submission" date="2019-11" db="EMBL/GenBank/DDBJ databases">
        <title>Gordonia sp. nov., a novel actinobacterium isolated from mangrove soil in Hainan.</title>
        <authorList>
            <person name="Huang X."/>
            <person name="Xie Y."/>
            <person name="Chu X."/>
            <person name="Xiao K."/>
        </authorList>
    </citation>
    <scope>NUCLEOTIDE SEQUENCE [LARGE SCALE GENOMIC DNA]</scope>
    <source>
        <strain evidence="3 4">HNM0687</strain>
    </source>
</reference>
<feature type="transmembrane region" description="Helical" evidence="2">
    <location>
        <begin position="297"/>
        <end position="317"/>
    </location>
</feature>
<accession>A0A6L7GNF4</accession>
<keyword evidence="2" id="KW-1133">Transmembrane helix</keyword>
<feature type="transmembrane region" description="Helical" evidence="2">
    <location>
        <begin position="121"/>
        <end position="140"/>
    </location>
</feature>
<gene>
    <name evidence="3" type="ORF">GIY30_08905</name>
</gene>